<keyword evidence="9" id="KW-1185">Reference proteome</keyword>
<evidence type="ECO:0000256" key="2">
    <source>
        <dbReference type="ARBA" id="ARBA00022801"/>
    </source>
</evidence>
<name>C9QL35_VIBOR</name>
<reference evidence="7 8" key="3">
    <citation type="journal article" date="2012" name="Int. J. Syst. Evol. Microbiol.">
        <title>Vibrio caribbeanicus sp. nov., isolated from the marine sponge Scleritoderma cyanea.</title>
        <authorList>
            <person name="Hoffmann M."/>
            <person name="Monday S.R."/>
            <person name="Allard M.W."/>
            <person name="Strain E.A."/>
            <person name="Whittaker P."/>
            <person name="Naum M."/>
            <person name="McCarthy P.J."/>
            <person name="Lopez J.V."/>
            <person name="Fischer M."/>
            <person name="Brown E.W."/>
        </authorList>
    </citation>
    <scope>NUCLEOTIDE SEQUENCE [LARGE SCALE GENOMIC DNA]</scope>
    <source>
        <strain evidence="7">CIP 102891</strain>
        <strain evidence="8">CIP 102891 / ATCC 33934</strain>
    </source>
</reference>
<dbReference type="STRING" id="675816.VIA_002157"/>
<dbReference type="InterPro" id="IPR023296">
    <property type="entry name" value="Glyco_hydro_beta-prop_sf"/>
</dbReference>
<keyword evidence="4" id="KW-0963">Cytoplasm</keyword>
<dbReference type="GO" id="GO:0004564">
    <property type="term" value="F:beta-fructofuranosidase activity"/>
    <property type="evidence" value="ECO:0007669"/>
    <property type="project" value="UniProtKB-EC"/>
</dbReference>
<dbReference type="InterPro" id="IPR018053">
    <property type="entry name" value="Glyco_hydro_32_AS"/>
</dbReference>
<dbReference type="SUPFAM" id="SSF49899">
    <property type="entry name" value="Concanavalin A-like lectins/glucanases"/>
    <property type="match status" value="1"/>
</dbReference>
<dbReference type="OrthoDB" id="9801455at2"/>
<dbReference type="NCBIfam" id="TIGR01322">
    <property type="entry name" value="scrB_fam"/>
    <property type="match status" value="1"/>
</dbReference>
<dbReference type="GO" id="GO:0005985">
    <property type="term" value="P:sucrose metabolic process"/>
    <property type="evidence" value="ECO:0007669"/>
    <property type="project" value="UniProtKB-UniPathway"/>
</dbReference>
<dbReference type="InterPro" id="IPR001362">
    <property type="entry name" value="Glyco_hydro_32"/>
</dbReference>
<dbReference type="Gene3D" id="2.115.10.20">
    <property type="entry name" value="Glycosyl hydrolase domain, family 43"/>
    <property type="match status" value="1"/>
</dbReference>
<dbReference type="EC" id="3.2.1.26" evidence="4"/>
<dbReference type="PANTHER" id="PTHR43101">
    <property type="entry name" value="BETA-FRUCTOSIDASE"/>
    <property type="match status" value="1"/>
</dbReference>
<gene>
    <name evidence="6" type="ORF">VIA_002157</name>
    <name evidence="7" type="ORF">VIOR3934_17928</name>
</gene>
<dbReference type="InterPro" id="IPR006232">
    <property type="entry name" value="Suc6P_hydrolase"/>
</dbReference>
<dbReference type="EMBL" id="AFWH01000051">
    <property type="protein sequence ID" value="EGU47386.1"/>
    <property type="molecule type" value="Genomic_DNA"/>
</dbReference>
<dbReference type="UniPathway" id="UPA00238"/>
<dbReference type="PANTHER" id="PTHR43101:SF1">
    <property type="entry name" value="BETA-FRUCTOSIDASE"/>
    <property type="match status" value="1"/>
</dbReference>
<dbReference type="Pfam" id="PF00251">
    <property type="entry name" value="Glyco_hydro_32N"/>
    <property type="match status" value="1"/>
</dbReference>
<dbReference type="InterPro" id="IPR013148">
    <property type="entry name" value="Glyco_hydro_32_N"/>
</dbReference>
<dbReference type="RefSeq" id="WP_004413060.1">
    <property type="nucleotide sequence ID" value="NZ_ACZV01000005.1"/>
</dbReference>
<dbReference type="InterPro" id="IPR013320">
    <property type="entry name" value="ConA-like_dom_sf"/>
</dbReference>
<comment type="subcellular location">
    <subcellularLocation>
        <location evidence="4">Cytoplasm</location>
    </subcellularLocation>
</comment>
<dbReference type="Gene3D" id="2.60.120.560">
    <property type="entry name" value="Exo-inulinase, domain 1"/>
    <property type="match status" value="1"/>
</dbReference>
<dbReference type="AlphaFoldDB" id="C9QL35"/>
<dbReference type="eggNOG" id="COG1621">
    <property type="taxonomic scope" value="Bacteria"/>
</dbReference>
<dbReference type="PATRIC" id="fig|675816.5.peg.3393"/>
<dbReference type="Proteomes" id="UP000002817">
    <property type="component" value="Unassembled WGS sequence"/>
</dbReference>
<dbReference type="SMART" id="SM00640">
    <property type="entry name" value="Glyco_32"/>
    <property type="match status" value="1"/>
</dbReference>
<keyword evidence="2 4" id="KW-0378">Hydrolase</keyword>
<dbReference type="CDD" id="cd18623">
    <property type="entry name" value="GH32_ScrB-like"/>
    <property type="match status" value="1"/>
</dbReference>
<reference evidence="7" key="2">
    <citation type="submission" date="2011-08" db="EMBL/GenBank/DDBJ databases">
        <authorList>
            <person name="Hoffman M."/>
            <person name="Strain E.A."/>
            <person name="Brown E."/>
            <person name="Allard M.W."/>
        </authorList>
    </citation>
    <scope>NUCLEOTIDE SEQUENCE</scope>
    <source>
        <strain evidence="7">CIP 102891</strain>
    </source>
</reference>
<protein>
    <recommendedName>
        <fullName evidence="4">Sucrose-6-phosphate hydrolase</fullName>
        <ecNumber evidence="4">3.2.1.26</ecNumber>
    </recommendedName>
    <alternativeName>
        <fullName evidence="4">Invertase</fullName>
    </alternativeName>
</protein>
<dbReference type="EMBL" id="ACZV01000005">
    <property type="protein sequence ID" value="EEX91515.1"/>
    <property type="molecule type" value="Genomic_DNA"/>
</dbReference>
<comment type="function">
    <text evidence="4">Enables the bacterium to metabolize sucrose as a sole carbon source.</text>
</comment>
<dbReference type="Proteomes" id="UP000003515">
    <property type="component" value="Unassembled WGS sequence"/>
</dbReference>
<reference evidence="6 9" key="1">
    <citation type="submission" date="2009-10" db="EMBL/GenBank/DDBJ databases">
        <authorList>
            <consortium name="Los Alamos National Laboratory (LANL)"/>
            <consortium name="National Microbial Pathogen Data Resource (NMPDR)"/>
            <person name="Munk A.C."/>
            <person name="Chertkov O."/>
            <person name="Tapia R."/>
            <person name="Green L."/>
            <person name="Rogers Y."/>
            <person name="Detter J.C."/>
            <person name="Bruce D."/>
            <person name="Brettin T.S."/>
            <person name="Colwell R.R."/>
            <person name="Huq A."/>
            <person name="Grim C.J."/>
            <person name="Hasan N.A."/>
            <person name="Bartels D."/>
            <person name="Vonstein V."/>
        </authorList>
    </citation>
    <scope>NUCLEOTIDE SEQUENCE [LARGE SCALE GENOMIC DNA]</scope>
    <source>
        <strain evidence="6 9">CIP 102891</strain>
    </source>
</reference>
<evidence type="ECO:0000259" key="5">
    <source>
        <dbReference type="Pfam" id="PF00251"/>
    </source>
</evidence>
<feature type="domain" description="Glycosyl hydrolase family 32 N-terminal" evidence="5">
    <location>
        <begin position="34"/>
        <end position="337"/>
    </location>
</feature>
<evidence type="ECO:0000313" key="6">
    <source>
        <dbReference type="EMBL" id="EEX91515.1"/>
    </source>
</evidence>
<dbReference type="InterPro" id="IPR051214">
    <property type="entry name" value="GH32_Enzymes"/>
</dbReference>
<proteinExistence type="inferred from homology"/>
<dbReference type="PROSITE" id="PS00609">
    <property type="entry name" value="GLYCOSYL_HYDROL_F32"/>
    <property type="match status" value="1"/>
</dbReference>
<dbReference type="SUPFAM" id="SSF75005">
    <property type="entry name" value="Arabinanase/levansucrase/invertase"/>
    <property type="match status" value="1"/>
</dbReference>
<evidence type="ECO:0000313" key="7">
    <source>
        <dbReference type="EMBL" id="EGU47386.1"/>
    </source>
</evidence>
<organism evidence="7 8">
    <name type="scientific">Vibrio orientalis CIP 102891 = ATCC 33934</name>
    <dbReference type="NCBI Taxonomy" id="675816"/>
    <lineage>
        <taxon>Bacteria</taxon>
        <taxon>Pseudomonadati</taxon>
        <taxon>Pseudomonadota</taxon>
        <taxon>Gammaproteobacteria</taxon>
        <taxon>Vibrionales</taxon>
        <taxon>Vibrionaceae</taxon>
        <taxon>Vibrio</taxon>
        <taxon>Vibrio oreintalis group</taxon>
    </lineage>
</organism>
<comment type="pathway">
    <text evidence="4">Glycan biosynthesis; sucrose metabolism.</text>
</comment>
<keyword evidence="3 4" id="KW-0326">Glycosidase</keyword>
<evidence type="ECO:0000313" key="8">
    <source>
        <dbReference type="Proteomes" id="UP000002817"/>
    </source>
</evidence>
<evidence type="ECO:0000256" key="1">
    <source>
        <dbReference type="ARBA" id="ARBA00009902"/>
    </source>
</evidence>
<comment type="similarity">
    <text evidence="1 4">Belongs to the glycosyl hydrolase 32 family.</text>
</comment>
<keyword evidence="4" id="KW-0119">Carbohydrate metabolism</keyword>
<evidence type="ECO:0000313" key="9">
    <source>
        <dbReference type="Proteomes" id="UP000003515"/>
    </source>
</evidence>
<comment type="caution">
    <text evidence="7">The sequence shown here is derived from an EMBL/GenBank/DDBJ whole genome shotgun (WGS) entry which is preliminary data.</text>
</comment>
<sequence length="484" mass="56175">MQEQKYKTINMASELDNEKFEKIKSKSTFRPLFHISPPHGLLNDPNGFCYFNNKYHLFYQWFPFDTYHGMKHWMHLTSDDLLTWQEHGSKITPLEQYESHGAYSGGALVENNQSYLFYTGNIKRGNERDANQCLAILDNNNQVTKHPDNPVITSVPEGYTGHVRDPKIIKHDNQYFMLLGAQRESDLKGEIIIYQSDDLLDWHYKGPLDIQIDGEFLEAYMYECPDLLEVDGHDVLIFSPQGVTADGTRFHNKFNVIYCLGQVNFDQLTFKVTHWDELDRGFDFYAPQTMANAPKQQTLIAWAGTDDHLPSEEHGWINCLTLPRTLAVEQQRLLQKPSIVTTAAVRKHEKIGHLITNQGVELEELSFSLNVNNLNKDNHLKISLNTPSGKELTFSINNNTITLNREHYDHHQDDWKYGCKREHQTDYDIKDIHLICDQSIIEIYINNGRDVFTCLFFPTQEEHQLNISTEKNAQLDTQLTYLTI</sequence>
<dbReference type="GO" id="GO:0005737">
    <property type="term" value="C:cytoplasm"/>
    <property type="evidence" value="ECO:0007669"/>
    <property type="project" value="UniProtKB-SubCell"/>
</dbReference>
<evidence type="ECO:0000256" key="4">
    <source>
        <dbReference type="RuleBase" id="RU365015"/>
    </source>
</evidence>
<accession>C9QL35</accession>
<comment type="catalytic activity">
    <reaction evidence="4">
        <text>Hydrolysis of terminal non-reducing beta-D-fructofuranoside residues in beta-D-fructofuranosides.</text>
        <dbReference type="EC" id="3.2.1.26"/>
    </reaction>
</comment>
<evidence type="ECO:0000256" key="3">
    <source>
        <dbReference type="ARBA" id="ARBA00023295"/>
    </source>
</evidence>